<dbReference type="InterPro" id="IPR004477">
    <property type="entry name" value="ComEC_N"/>
</dbReference>
<accession>A0A9D1HCY8</accession>
<dbReference type="Pfam" id="PF03772">
    <property type="entry name" value="Competence"/>
    <property type="match status" value="1"/>
</dbReference>
<dbReference type="EMBL" id="DVLX01000073">
    <property type="protein sequence ID" value="HIT99751.1"/>
    <property type="molecule type" value="Genomic_DNA"/>
</dbReference>
<comment type="caution">
    <text evidence="8">The sequence shown here is derived from an EMBL/GenBank/DDBJ whole genome shotgun (WGS) entry which is preliminary data.</text>
</comment>
<dbReference type="Pfam" id="PF00753">
    <property type="entry name" value="Lactamase_B"/>
    <property type="match status" value="1"/>
</dbReference>
<dbReference type="NCBIfam" id="TIGR00361">
    <property type="entry name" value="ComEC_Rec2"/>
    <property type="match status" value="1"/>
</dbReference>
<evidence type="ECO:0000256" key="2">
    <source>
        <dbReference type="ARBA" id="ARBA00022475"/>
    </source>
</evidence>
<keyword evidence="5 6" id="KW-0472">Membrane</keyword>
<keyword evidence="2" id="KW-1003">Cell membrane</keyword>
<dbReference type="SUPFAM" id="SSF56281">
    <property type="entry name" value="Metallo-hydrolase/oxidoreductase"/>
    <property type="match status" value="1"/>
</dbReference>
<dbReference type="NCBIfam" id="TIGR00360">
    <property type="entry name" value="ComEC_N-term"/>
    <property type="match status" value="1"/>
</dbReference>
<reference evidence="8" key="1">
    <citation type="submission" date="2020-10" db="EMBL/GenBank/DDBJ databases">
        <authorList>
            <person name="Gilroy R."/>
        </authorList>
    </citation>
    <scope>NUCLEOTIDE SEQUENCE</scope>
    <source>
        <strain evidence="8">CHK176-22527</strain>
    </source>
</reference>
<feature type="transmembrane region" description="Helical" evidence="6">
    <location>
        <begin position="267"/>
        <end position="288"/>
    </location>
</feature>
<evidence type="ECO:0000256" key="1">
    <source>
        <dbReference type="ARBA" id="ARBA00004651"/>
    </source>
</evidence>
<dbReference type="InterPro" id="IPR052159">
    <property type="entry name" value="Competence_DNA_uptake"/>
</dbReference>
<dbReference type="GO" id="GO:0030420">
    <property type="term" value="P:establishment of competence for transformation"/>
    <property type="evidence" value="ECO:0007669"/>
    <property type="project" value="InterPro"/>
</dbReference>
<feature type="transmembrane region" description="Helical" evidence="6">
    <location>
        <begin position="478"/>
        <end position="496"/>
    </location>
</feature>
<feature type="transmembrane region" description="Helical" evidence="6">
    <location>
        <begin position="337"/>
        <end position="357"/>
    </location>
</feature>
<feature type="transmembrane region" description="Helical" evidence="6">
    <location>
        <begin position="363"/>
        <end position="382"/>
    </location>
</feature>
<feature type="transmembrane region" description="Helical" evidence="6">
    <location>
        <begin position="49"/>
        <end position="67"/>
    </location>
</feature>
<evidence type="ECO:0000313" key="9">
    <source>
        <dbReference type="Proteomes" id="UP000824159"/>
    </source>
</evidence>
<dbReference type="Gene3D" id="3.60.15.10">
    <property type="entry name" value="Ribonuclease Z/Hydroxyacylglutathione hydrolase-like"/>
    <property type="match status" value="1"/>
</dbReference>
<evidence type="ECO:0000256" key="6">
    <source>
        <dbReference type="SAM" id="Phobius"/>
    </source>
</evidence>
<comment type="subcellular location">
    <subcellularLocation>
        <location evidence="1">Cell membrane</location>
        <topology evidence="1">Multi-pass membrane protein</topology>
    </subcellularLocation>
</comment>
<feature type="transmembrane region" description="Helical" evidence="6">
    <location>
        <begin position="294"/>
        <end position="316"/>
    </location>
</feature>
<proteinExistence type="predicted"/>
<evidence type="ECO:0000256" key="5">
    <source>
        <dbReference type="ARBA" id="ARBA00023136"/>
    </source>
</evidence>
<dbReference type="Proteomes" id="UP000824159">
    <property type="component" value="Unassembled WGS sequence"/>
</dbReference>
<dbReference type="PANTHER" id="PTHR30619">
    <property type="entry name" value="DNA INTERNALIZATION/COMPETENCE PROTEIN COMEC/REC2"/>
    <property type="match status" value="1"/>
</dbReference>
<dbReference type="SMART" id="SM00849">
    <property type="entry name" value="Lactamase_B"/>
    <property type="match status" value="1"/>
</dbReference>
<protein>
    <submittedName>
        <fullName evidence="8">DNA internalization-related competence protein ComEC/Rec2</fullName>
    </submittedName>
</protein>
<dbReference type="InterPro" id="IPR004797">
    <property type="entry name" value="Competence_ComEC/Rec2"/>
</dbReference>
<organism evidence="8 9">
    <name type="scientific">Candidatus Allocopromorpha excrementavium</name>
    <dbReference type="NCBI Taxonomy" id="2840741"/>
    <lineage>
        <taxon>Bacteria</taxon>
        <taxon>Bacillati</taxon>
        <taxon>Bacillota</taxon>
        <taxon>Clostridia</taxon>
        <taxon>Eubacteriales</taxon>
        <taxon>Eubacteriaceae</taxon>
        <taxon>Eubacteriaceae incertae sedis</taxon>
        <taxon>Candidatus Allocopromorpha</taxon>
    </lineage>
</organism>
<evidence type="ECO:0000256" key="4">
    <source>
        <dbReference type="ARBA" id="ARBA00022989"/>
    </source>
</evidence>
<feature type="transmembrane region" description="Helical" evidence="6">
    <location>
        <begin position="508"/>
        <end position="526"/>
    </location>
</feature>
<reference evidence="8" key="2">
    <citation type="journal article" date="2021" name="PeerJ">
        <title>Extensive microbial diversity within the chicken gut microbiome revealed by metagenomics and culture.</title>
        <authorList>
            <person name="Gilroy R."/>
            <person name="Ravi A."/>
            <person name="Getino M."/>
            <person name="Pursley I."/>
            <person name="Horton D.L."/>
            <person name="Alikhan N.F."/>
            <person name="Baker D."/>
            <person name="Gharbi K."/>
            <person name="Hall N."/>
            <person name="Watson M."/>
            <person name="Adriaenssens E.M."/>
            <person name="Foster-Nyarko E."/>
            <person name="Jarju S."/>
            <person name="Secka A."/>
            <person name="Antonio M."/>
            <person name="Oren A."/>
            <person name="Chaudhuri R.R."/>
            <person name="La Ragione R."/>
            <person name="Hildebrand F."/>
            <person name="Pallen M.J."/>
        </authorList>
    </citation>
    <scope>NUCLEOTIDE SEQUENCE</scope>
    <source>
        <strain evidence="8">CHK176-22527</strain>
    </source>
</reference>
<evidence type="ECO:0000256" key="3">
    <source>
        <dbReference type="ARBA" id="ARBA00022692"/>
    </source>
</evidence>
<dbReference type="InterPro" id="IPR025405">
    <property type="entry name" value="DUF4131"/>
</dbReference>
<dbReference type="PANTHER" id="PTHR30619:SF7">
    <property type="entry name" value="BETA-LACTAMASE DOMAIN PROTEIN"/>
    <property type="match status" value="1"/>
</dbReference>
<gene>
    <name evidence="8" type="ORF">IAD12_05825</name>
</gene>
<dbReference type="InterPro" id="IPR001279">
    <property type="entry name" value="Metallo-B-lactamas"/>
</dbReference>
<sequence>MIRRPLFFAAISFLCAVLWYFLAGRVCAYIVLVIILFVCFFAKGRVRKISVIALIFYSVSMINCVFYESFEAPLERYADTEQKVEVVGEIAGSCQKTSSSGNNYVQLKVVLDMTGRGEDSANSCTAQDEGRKPGIFNSISAKRNKLLVNIYDEEVDSTAFVSGYIVKISGKVDTPNGKKNPNCFDYRLYLQSVGITNTMTAEDIKILNKRDTLGGKLHLLKDYYATKMEASIGTEAAGFVKGVMFGEKEDISEDVMEEFQRNGTAHILAVSGLHIGMIYGVISGIWRWKKGKLYFITVSIFLCCYCIIASFSPSVIRAVFMVEMHLVSKMINRRYDLSSAAFLIAILMVLNNPMQIFNAGFQMSFLAVLTLSVIMTFVKSIYRGMFAASISVQIGLLPYTMYMFNYVSAAAVLVNVPIIFLTGIMVPLCLAALPASVICDPLFDIISKPVHGICTIIQNINSAACIEGVTSFDVVSPGRAVIALFYIGILVFLSEEGRLMMIRHGKKAVIIMISVCVVFSAIFGNVTRSGFEKARIVFVDVGQGDCMHFKTEEGKNYLIDGGGKKDYNVGKEILKPYLLKNGVKKADGAFVTHMHQDHYKGIAELCREGMVEKLFIYEGNRSEEKEIVKETGIRKENIVYLKKGDLIKLGEDTSAEVMWPETAQKHAEDLKNDDENEVSLILKVNIGEVSFMATGDVNSSCHEELVKAHKDRLSTDILKVAHHGSKYSYSESFTKFSFPRYAVFQVGENTYGHPNEEVLEKYEDKGIEIYRNDEDGAIGFVLSDTEKVVTVVQ</sequence>
<dbReference type="InterPro" id="IPR036866">
    <property type="entry name" value="RibonucZ/Hydroxyglut_hydro"/>
</dbReference>
<evidence type="ECO:0000313" key="8">
    <source>
        <dbReference type="EMBL" id="HIT99751.1"/>
    </source>
</evidence>
<feature type="domain" description="Metallo-beta-lactamase" evidence="7">
    <location>
        <begin position="543"/>
        <end position="748"/>
    </location>
</feature>
<dbReference type="Pfam" id="PF13567">
    <property type="entry name" value="DUF4131"/>
    <property type="match status" value="1"/>
</dbReference>
<dbReference type="CDD" id="cd07731">
    <property type="entry name" value="ComA-like_MBL-fold"/>
    <property type="match status" value="1"/>
</dbReference>
<dbReference type="AlphaFoldDB" id="A0A9D1HCY8"/>
<dbReference type="InterPro" id="IPR035681">
    <property type="entry name" value="ComA-like_MBL"/>
</dbReference>
<keyword evidence="3 6" id="KW-0812">Transmembrane</keyword>
<keyword evidence="4 6" id="KW-1133">Transmembrane helix</keyword>
<evidence type="ECO:0000259" key="7">
    <source>
        <dbReference type="SMART" id="SM00849"/>
    </source>
</evidence>
<dbReference type="GO" id="GO:0005886">
    <property type="term" value="C:plasma membrane"/>
    <property type="evidence" value="ECO:0007669"/>
    <property type="project" value="UniProtKB-SubCell"/>
</dbReference>
<feature type="transmembrane region" description="Helical" evidence="6">
    <location>
        <begin position="403"/>
        <end position="433"/>
    </location>
</feature>
<name>A0A9D1HCY8_9FIRM</name>